<evidence type="ECO:0000256" key="3">
    <source>
        <dbReference type="PROSITE-ProRule" id="PRU00504"/>
    </source>
</evidence>
<dbReference type="PANTHER" id="PTHR24104">
    <property type="entry name" value="E3 UBIQUITIN-PROTEIN LIGASE NHLRC1-RELATED"/>
    <property type="match status" value="1"/>
</dbReference>
<dbReference type="InterPro" id="IPR029058">
    <property type="entry name" value="AB_hydrolase_fold"/>
</dbReference>
<proteinExistence type="predicted"/>
<name>A0A1H4I870_9NOCA</name>
<dbReference type="EMBL" id="FNSV01000001">
    <property type="protein sequence ID" value="SEB29472.1"/>
    <property type="molecule type" value="Genomic_DNA"/>
</dbReference>
<keyword evidence="2" id="KW-0378">Hydrolase</keyword>
<dbReference type="CDD" id="cd14952">
    <property type="entry name" value="NHL_PKND_like"/>
    <property type="match status" value="1"/>
</dbReference>
<reference evidence="5" key="1">
    <citation type="submission" date="2016-10" db="EMBL/GenBank/DDBJ databases">
        <authorList>
            <person name="Varghese N."/>
            <person name="Submissions S."/>
        </authorList>
    </citation>
    <scope>NUCLEOTIDE SEQUENCE [LARGE SCALE GENOMIC DNA]</scope>
    <source>
        <strain evidence="5">DSM 44498</strain>
    </source>
</reference>
<evidence type="ECO:0000256" key="2">
    <source>
        <dbReference type="ARBA" id="ARBA00022801"/>
    </source>
</evidence>
<dbReference type="InterPro" id="IPR050952">
    <property type="entry name" value="TRIM-NHL_E3_ligases"/>
</dbReference>
<dbReference type="OrthoDB" id="3711786at2"/>
<dbReference type="SUPFAM" id="SSF53474">
    <property type="entry name" value="alpha/beta-Hydrolases"/>
    <property type="match status" value="1"/>
</dbReference>
<dbReference type="AlphaFoldDB" id="A0A1H4I870"/>
<dbReference type="SUPFAM" id="SSF101898">
    <property type="entry name" value="NHL repeat"/>
    <property type="match status" value="1"/>
</dbReference>
<keyword evidence="5" id="KW-1185">Reference proteome</keyword>
<dbReference type="GO" id="GO:0016787">
    <property type="term" value="F:hydrolase activity"/>
    <property type="evidence" value="ECO:0007669"/>
    <property type="project" value="UniProtKB-KW"/>
</dbReference>
<organism evidence="4 5">
    <name type="scientific">Rhodococcus koreensis</name>
    <dbReference type="NCBI Taxonomy" id="99653"/>
    <lineage>
        <taxon>Bacteria</taxon>
        <taxon>Bacillati</taxon>
        <taxon>Actinomycetota</taxon>
        <taxon>Actinomycetes</taxon>
        <taxon>Mycobacteriales</taxon>
        <taxon>Nocardiaceae</taxon>
        <taxon>Rhodococcus</taxon>
    </lineage>
</organism>
<dbReference type="PANTHER" id="PTHR24104:SF25">
    <property type="entry name" value="PROTEIN LIN-41"/>
    <property type="match status" value="1"/>
</dbReference>
<keyword evidence="1" id="KW-0677">Repeat</keyword>
<dbReference type="Pfam" id="PF01083">
    <property type="entry name" value="Cutinase"/>
    <property type="match status" value="1"/>
</dbReference>
<dbReference type="InterPro" id="IPR001258">
    <property type="entry name" value="NHL_repeat"/>
</dbReference>
<accession>A0A1H4I870</accession>
<dbReference type="SMART" id="SM01110">
    <property type="entry name" value="Cutinase"/>
    <property type="match status" value="1"/>
</dbReference>
<dbReference type="InterPro" id="IPR000675">
    <property type="entry name" value="Cutinase/axe"/>
</dbReference>
<gene>
    <name evidence="4" type="ORF">SAMN04490239_0096</name>
</gene>
<dbReference type="Gene3D" id="2.120.10.30">
    <property type="entry name" value="TolB, C-terminal domain"/>
    <property type="match status" value="1"/>
</dbReference>
<protein>
    <submittedName>
        <fullName evidence="4">NHL repeat-containing protein</fullName>
    </submittedName>
</protein>
<evidence type="ECO:0000313" key="5">
    <source>
        <dbReference type="Proteomes" id="UP000183561"/>
    </source>
</evidence>
<evidence type="ECO:0000256" key="1">
    <source>
        <dbReference type="ARBA" id="ARBA00022737"/>
    </source>
</evidence>
<dbReference type="InterPro" id="IPR011042">
    <property type="entry name" value="6-blade_b-propeller_TolB-like"/>
</dbReference>
<sequence>MPNRTAAASRSSLAVLAVLTLVCGFHMLVGENRAYAADCNDGVVLLGARGSGQGQNEKGGLGPEVSFAYNEIKRKFDRQRIKFRYQAVVFPAAPVKPPELATPPGREVFFGSIEIGVNNAIIQLFQIQNGLRTPSCAGPRIILAGYSQGAMVMHRVIERLRPGGSDANSELLGRVGAALLIADGDKMPGDTDNLYTRGVTATTQGVGAALSLFSHASGVPFASDVRARVFSVCVSRDIVCDWTNPFFTPSNPRFLARQSIGRVIHEASYRGSTHGAVTPLVEKVISGLRSTPPPNEGQVTLPFTGLIQPSFPAVDSLGNVYIADQGRNQVLKLLPSGEQQILPFSGLNVARGIAVDSAGNVYLADSNNARVLKLPAGSTSQVVLPFTGLTSNLFGLTVDSAGSVYVSDVQLGVVKLPAGSSQQVVLPFSDRSTSAGGVAVDGVGNVYLAMDNRVLKLAPGSSTQTVLPFTGLGANYNGLAVDAAGNVFVGDGGTLSNGAGRVVKLANVATTQTDLPFTGLGRSLFGLTVDSTGNLYVADLENARVVKLPRN</sequence>
<dbReference type="InterPro" id="IPR035016">
    <property type="entry name" value="NHL_PKND"/>
</dbReference>
<dbReference type="Gene3D" id="3.40.50.1820">
    <property type="entry name" value="alpha/beta hydrolase"/>
    <property type="match status" value="1"/>
</dbReference>
<dbReference type="PROSITE" id="PS51125">
    <property type="entry name" value="NHL"/>
    <property type="match status" value="1"/>
</dbReference>
<evidence type="ECO:0000313" key="4">
    <source>
        <dbReference type="EMBL" id="SEB29472.1"/>
    </source>
</evidence>
<dbReference type="GO" id="GO:0008270">
    <property type="term" value="F:zinc ion binding"/>
    <property type="evidence" value="ECO:0007669"/>
    <property type="project" value="UniProtKB-KW"/>
</dbReference>
<dbReference type="Proteomes" id="UP000183561">
    <property type="component" value="Unassembled WGS sequence"/>
</dbReference>
<feature type="repeat" description="NHL" evidence="3">
    <location>
        <begin position="336"/>
        <end position="377"/>
    </location>
</feature>
<dbReference type="RefSeq" id="WP_083395397.1">
    <property type="nucleotide sequence ID" value="NZ_FNSV01000001.1"/>
</dbReference>
<dbReference type="Pfam" id="PF01436">
    <property type="entry name" value="NHL"/>
    <property type="match status" value="1"/>
</dbReference>